<gene>
    <name evidence="2" type="ORF">JOC73_000829</name>
</gene>
<evidence type="ECO:0000313" key="3">
    <source>
        <dbReference type="Proteomes" id="UP001314796"/>
    </source>
</evidence>
<reference evidence="2 3" key="1">
    <citation type="submission" date="2021-01" db="EMBL/GenBank/DDBJ databases">
        <title>Genomic Encyclopedia of Type Strains, Phase IV (KMG-IV): sequencing the most valuable type-strain genomes for metagenomic binning, comparative biology and taxonomic classification.</title>
        <authorList>
            <person name="Goeker M."/>
        </authorList>
    </citation>
    <scope>NUCLEOTIDE SEQUENCE [LARGE SCALE GENOMIC DNA]</scope>
    <source>
        <strain evidence="2 3">DSM 25890</strain>
    </source>
</reference>
<evidence type="ECO:0008006" key="4">
    <source>
        <dbReference type="Google" id="ProtNLM"/>
    </source>
</evidence>
<comment type="caution">
    <text evidence="2">The sequence shown here is derived from an EMBL/GenBank/DDBJ whole genome shotgun (WGS) entry which is preliminary data.</text>
</comment>
<feature type="transmembrane region" description="Helical" evidence="1">
    <location>
        <begin position="12"/>
        <end position="33"/>
    </location>
</feature>
<protein>
    <recommendedName>
        <fullName evidence="4">DUF5668 domain-containing protein</fullName>
    </recommendedName>
</protein>
<evidence type="ECO:0000313" key="2">
    <source>
        <dbReference type="EMBL" id="MBM7614318.1"/>
    </source>
</evidence>
<keyword evidence="1" id="KW-0472">Membrane</keyword>
<organism evidence="2 3">
    <name type="scientific">Alkaliphilus hydrothermalis</name>
    <dbReference type="NCBI Taxonomy" id="1482730"/>
    <lineage>
        <taxon>Bacteria</taxon>
        <taxon>Bacillati</taxon>
        <taxon>Bacillota</taxon>
        <taxon>Clostridia</taxon>
        <taxon>Peptostreptococcales</taxon>
        <taxon>Natronincolaceae</taxon>
        <taxon>Alkaliphilus</taxon>
    </lineage>
</organism>
<keyword evidence="1" id="KW-0812">Transmembrane</keyword>
<proteinExistence type="predicted"/>
<keyword evidence="1" id="KW-1133">Transmembrane helix</keyword>
<feature type="transmembrane region" description="Helical" evidence="1">
    <location>
        <begin position="69"/>
        <end position="88"/>
    </location>
</feature>
<dbReference type="Proteomes" id="UP001314796">
    <property type="component" value="Unassembled WGS sequence"/>
</dbReference>
<accession>A0ABS2NMY3</accession>
<dbReference type="RefSeq" id="WP_204400592.1">
    <property type="nucleotide sequence ID" value="NZ_JAFBEE010000003.1"/>
</dbReference>
<feature type="transmembrane region" description="Helical" evidence="1">
    <location>
        <begin position="39"/>
        <end position="57"/>
    </location>
</feature>
<name>A0ABS2NMY3_9FIRM</name>
<evidence type="ECO:0000256" key="1">
    <source>
        <dbReference type="SAM" id="Phobius"/>
    </source>
</evidence>
<dbReference type="EMBL" id="JAFBEE010000003">
    <property type="protein sequence ID" value="MBM7614318.1"/>
    <property type="molecule type" value="Genomic_DNA"/>
</dbReference>
<keyword evidence="3" id="KW-1185">Reference proteome</keyword>
<sequence>MVRMRVGTLSMGISLIALGVILLVALLGGYGIIDQLFKWWPIILVIIGGEILLYVYRAQEDQPKIKYDFFSIFMIMVIFVSSGIFYAITSTGIAEQVSVNISSRDFSVMIPQKEISIDESIKKIVINTPNRATLEVNKTEGKNVIYQGAGEVFTESIEAAQAIVEGKQIYANQVEETLYLQFPTFERRQDIKTGVTQLNYQIFIPAGVDVELKGSNHYYSNITINGDAVKGNWTMNGINSVVVNGGADSNFILEVATDHRHELQGNVNWEIKEQESGYSIGKTTFGTEEHKLTILKARVEAMEL</sequence>